<gene>
    <name evidence="2" type="ORF">PG991_004713</name>
</gene>
<feature type="compositionally biased region" description="Polar residues" evidence="1">
    <location>
        <begin position="17"/>
        <end position="33"/>
    </location>
</feature>
<feature type="compositionally biased region" description="Polar residues" evidence="1">
    <location>
        <begin position="590"/>
        <end position="614"/>
    </location>
</feature>
<evidence type="ECO:0000256" key="1">
    <source>
        <dbReference type="SAM" id="MobiDB-lite"/>
    </source>
</evidence>
<organism evidence="2 3">
    <name type="scientific">Apiospora marii</name>
    <dbReference type="NCBI Taxonomy" id="335849"/>
    <lineage>
        <taxon>Eukaryota</taxon>
        <taxon>Fungi</taxon>
        <taxon>Dikarya</taxon>
        <taxon>Ascomycota</taxon>
        <taxon>Pezizomycotina</taxon>
        <taxon>Sordariomycetes</taxon>
        <taxon>Xylariomycetidae</taxon>
        <taxon>Amphisphaeriales</taxon>
        <taxon>Apiosporaceae</taxon>
        <taxon>Apiospora</taxon>
    </lineage>
</organism>
<feature type="compositionally biased region" description="Polar residues" evidence="1">
    <location>
        <begin position="165"/>
        <end position="177"/>
    </location>
</feature>
<comment type="caution">
    <text evidence="2">The sequence shown here is derived from an EMBL/GenBank/DDBJ whole genome shotgun (WGS) entry which is preliminary data.</text>
</comment>
<feature type="compositionally biased region" description="Polar residues" evidence="1">
    <location>
        <begin position="293"/>
        <end position="305"/>
    </location>
</feature>
<feature type="compositionally biased region" description="Basic and acidic residues" evidence="1">
    <location>
        <begin position="337"/>
        <end position="363"/>
    </location>
</feature>
<feature type="compositionally biased region" description="Low complexity" evidence="1">
    <location>
        <begin position="367"/>
        <end position="377"/>
    </location>
</feature>
<name>A0ABR1S9D9_9PEZI</name>
<dbReference type="EMBL" id="JAQQWI010000007">
    <property type="protein sequence ID" value="KAK8027657.1"/>
    <property type="molecule type" value="Genomic_DNA"/>
</dbReference>
<accession>A0ABR1S9D9</accession>
<feature type="compositionally biased region" description="Basic and acidic residues" evidence="1">
    <location>
        <begin position="1"/>
        <end position="12"/>
    </location>
</feature>
<dbReference type="Proteomes" id="UP001396898">
    <property type="component" value="Unassembled WGS sequence"/>
</dbReference>
<protein>
    <submittedName>
        <fullName evidence="2">Uncharacterized protein</fullName>
    </submittedName>
</protein>
<feature type="compositionally biased region" description="Polar residues" evidence="1">
    <location>
        <begin position="530"/>
        <end position="555"/>
    </location>
</feature>
<feature type="compositionally biased region" description="Acidic residues" evidence="1">
    <location>
        <begin position="122"/>
        <end position="137"/>
    </location>
</feature>
<feature type="compositionally biased region" description="Low complexity" evidence="1">
    <location>
        <begin position="52"/>
        <end position="69"/>
    </location>
</feature>
<sequence>MPGAKMKSEMRPDGLLGSQSKVAVNSSRASSAMSEEDAIAGYDASQNTAWHPSSSRSASARPNANRTSNQLPTEYPPHEDDSSDNEGTSPAPGKLLSVSGRGYEQDQASVHASESDVHDDPVGSEELEFNETGEDVDDSKSEESIKSFGDEEYTPSQRLAGPRSESFQKAQRVSTRSAKQKPVRTGNPRSSKGRDHSAEGGDSEESDTVHATPVGKAGVARGKQQKALSQRIAKAASVEHFVNDRPTKQMQQHEEQGTRALPFKRRIAKKPFTPGNEDSASKTSLSKAHAKDSASTYSDTGTKGKNTAEVRSRATPQKGVDATTSPTLYEVEGSSEPDDKRNLSADPPRKRSDPRAKSQDARKLSQRQRSASGSRAANPRNGKSTMKGTQKKSFDDDIIDDDGPSLSLSISATKPNSKKRRSSPQSYGPRFKKPKNPVVEFSFEDGGGTIAQSSPSERPDSRRCSPDPNEAAPIEISSDAPSSEVAEQDLQPNGSNNTDYPAGQQKLQLTIHDSSAINRPGASPNKKPKTVSTSSYTVRPSPLDQVNASSNSDNDNIMGFADDDAVKNDSTSSSVGTKVQRAGANKEVALSQQEQTRNWNSRNSTPMKTRTTKFSVPVSKNIASNDPFTGPRDPVKDKGSINQHPPPQSAGQRITYDPQPQEAATAPMIEPHPFTGTNTGVSRLGPLDTRPGASWPKPMPPANYQPRVSQETYRYYEKPWEQHPQPQSQRDGFSVQHAQARYAQPSPEQDFTARLNPKTLEFNQKLAAMPSLRHGNPHRQTFVVSPPGQGSSLDLNITSKGPQLDHQTRQEAYVDGANADRVIHRRLSPKQAIINNVVREYDRGSSRITATLLKRQQDEFNPAVSKFHGSFQTISKTFARASQGVKEGAKSSTIKSEALSNKFNERNQHMCKLREVIRQN</sequence>
<feature type="compositionally biased region" description="Polar residues" evidence="1">
    <location>
        <begin position="406"/>
        <end position="415"/>
    </location>
</feature>
<reference evidence="2 3" key="1">
    <citation type="submission" date="2023-01" db="EMBL/GenBank/DDBJ databases">
        <title>Analysis of 21 Apiospora genomes using comparative genomics revels a genus with tremendous synthesis potential of carbohydrate active enzymes and secondary metabolites.</title>
        <authorList>
            <person name="Sorensen T."/>
        </authorList>
    </citation>
    <scope>NUCLEOTIDE SEQUENCE [LARGE SCALE GENOMIC DNA]</scope>
    <source>
        <strain evidence="2 3">CBS 20057</strain>
    </source>
</reference>
<feature type="compositionally biased region" description="Polar residues" evidence="1">
    <location>
        <begin position="568"/>
        <end position="577"/>
    </location>
</feature>
<evidence type="ECO:0000313" key="2">
    <source>
        <dbReference type="EMBL" id="KAK8027657.1"/>
    </source>
</evidence>
<feature type="region of interest" description="Disordered" evidence="1">
    <location>
        <begin position="720"/>
        <end position="750"/>
    </location>
</feature>
<feature type="compositionally biased region" description="Polar residues" evidence="1">
    <location>
        <begin position="276"/>
        <end position="286"/>
    </location>
</feature>
<proteinExistence type="predicted"/>
<feature type="region of interest" description="Disordered" evidence="1">
    <location>
        <begin position="1"/>
        <end position="706"/>
    </location>
</feature>
<feature type="compositionally biased region" description="Basic and acidic residues" evidence="1">
    <location>
        <begin position="138"/>
        <end position="149"/>
    </location>
</feature>
<feature type="compositionally biased region" description="Polar residues" evidence="1">
    <location>
        <begin position="490"/>
        <end position="517"/>
    </location>
</feature>
<evidence type="ECO:0000313" key="3">
    <source>
        <dbReference type="Proteomes" id="UP001396898"/>
    </source>
</evidence>
<keyword evidence="3" id="KW-1185">Reference proteome</keyword>
<feature type="compositionally biased region" description="Basic and acidic residues" evidence="1">
    <location>
        <begin position="241"/>
        <end position="257"/>
    </location>
</feature>